<dbReference type="GO" id="GO:0003677">
    <property type="term" value="F:DNA binding"/>
    <property type="evidence" value="ECO:0007669"/>
    <property type="project" value="UniProtKB-KW"/>
</dbReference>
<evidence type="ECO:0000256" key="3">
    <source>
        <dbReference type="ARBA" id="ARBA00023125"/>
    </source>
</evidence>
<sequence>MRSFGELEARVMTSLWEADRPATVHEVVADLGERKAVAYTTVITVLERLRNKGWVSRSREGRSYRYATTATEHEYSAHLMSQVLEEAPDRSAALLSFAGQLEASELRALLDALGVESEGDGGSRE</sequence>
<dbReference type="GO" id="GO:0045892">
    <property type="term" value="P:negative regulation of DNA-templated transcription"/>
    <property type="evidence" value="ECO:0007669"/>
    <property type="project" value="InterPro"/>
</dbReference>
<dbReference type="InterPro" id="IPR036390">
    <property type="entry name" value="WH_DNA-bd_sf"/>
</dbReference>
<dbReference type="AlphaFoldDB" id="A0A3N2CWC1"/>
<organism evidence="5 6">
    <name type="scientific">Nocardioides aurantiacus</name>
    <dbReference type="NCBI Taxonomy" id="86796"/>
    <lineage>
        <taxon>Bacteria</taxon>
        <taxon>Bacillati</taxon>
        <taxon>Actinomycetota</taxon>
        <taxon>Actinomycetes</taxon>
        <taxon>Propionibacteriales</taxon>
        <taxon>Nocardioidaceae</taxon>
        <taxon>Nocardioides</taxon>
    </lineage>
</organism>
<gene>
    <name evidence="5" type="ORF">EDD33_2724</name>
</gene>
<reference evidence="5 6" key="1">
    <citation type="submission" date="2018-11" db="EMBL/GenBank/DDBJ databases">
        <title>Sequencing the genomes of 1000 actinobacteria strains.</title>
        <authorList>
            <person name="Klenk H.-P."/>
        </authorList>
    </citation>
    <scope>NUCLEOTIDE SEQUENCE [LARGE SCALE GENOMIC DNA]</scope>
    <source>
        <strain evidence="5 6">DSM 12652</strain>
    </source>
</reference>
<dbReference type="RefSeq" id="WP_123391458.1">
    <property type="nucleotide sequence ID" value="NZ_RKHO01000001.1"/>
</dbReference>
<protein>
    <submittedName>
        <fullName evidence="5">Putative transcriptional regulator</fullName>
    </submittedName>
</protein>
<proteinExistence type="inferred from homology"/>
<keyword evidence="6" id="KW-1185">Reference proteome</keyword>
<evidence type="ECO:0000313" key="6">
    <source>
        <dbReference type="Proteomes" id="UP000281738"/>
    </source>
</evidence>
<evidence type="ECO:0000256" key="4">
    <source>
        <dbReference type="ARBA" id="ARBA00023163"/>
    </source>
</evidence>
<name>A0A3N2CWC1_9ACTN</name>
<accession>A0A3N2CWC1</accession>
<keyword evidence="4" id="KW-0804">Transcription</keyword>
<dbReference type="Pfam" id="PF03965">
    <property type="entry name" value="Penicillinase_R"/>
    <property type="match status" value="1"/>
</dbReference>
<evidence type="ECO:0000256" key="2">
    <source>
        <dbReference type="ARBA" id="ARBA00023015"/>
    </source>
</evidence>
<evidence type="ECO:0000256" key="1">
    <source>
        <dbReference type="ARBA" id="ARBA00011046"/>
    </source>
</evidence>
<dbReference type="Gene3D" id="6.10.140.850">
    <property type="match status" value="1"/>
</dbReference>
<dbReference type="InterPro" id="IPR036388">
    <property type="entry name" value="WH-like_DNA-bd_sf"/>
</dbReference>
<comment type="caution">
    <text evidence="5">The sequence shown here is derived from an EMBL/GenBank/DDBJ whole genome shotgun (WGS) entry which is preliminary data.</text>
</comment>
<keyword evidence="3" id="KW-0238">DNA-binding</keyword>
<dbReference type="InterPro" id="IPR005650">
    <property type="entry name" value="BlaI_family"/>
</dbReference>
<evidence type="ECO:0000313" key="5">
    <source>
        <dbReference type="EMBL" id="ROR91847.1"/>
    </source>
</evidence>
<dbReference type="OrthoDB" id="9813987at2"/>
<dbReference type="SUPFAM" id="SSF46785">
    <property type="entry name" value="Winged helix' DNA-binding domain"/>
    <property type="match status" value="1"/>
</dbReference>
<dbReference type="Proteomes" id="UP000281738">
    <property type="component" value="Unassembled WGS sequence"/>
</dbReference>
<dbReference type="EMBL" id="RKHO01000001">
    <property type="protein sequence ID" value="ROR91847.1"/>
    <property type="molecule type" value="Genomic_DNA"/>
</dbReference>
<keyword evidence="2" id="KW-0805">Transcription regulation</keyword>
<dbReference type="Gene3D" id="1.10.10.10">
    <property type="entry name" value="Winged helix-like DNA-binding domain superfamily/Winged helix DNA-binding domain"/>
    <property type="match status" value="1"/>
</dbReference>
<comment type="similarity">
    <text evidence="1">Belongs to the BlaI transcriptional regulatory family.</text>
</comment>